<feature type="binding site" evidence="1">
    <location>
        <position position="52"/>
    </location>
    <ligand>
        <name>substrate</name>
    </ligand>
</feature>
<feature type="binding site" evidence="1">
    <location>
        <begin position="121"/>
        <end position="122"/>
    </location>
    <ligand>
        <name>ATP</name>
        <dbReference type="ChEBI" id="CHEBI:30616"/>
    </ligand>
</feature>
<dbReference type="AlphaFoldDB" id="A0AAW5EC22"/>
<sequence>MQDEFDFIEQIKPKKIYQSSLIEGIGDDAALIHQKPEMEQIICMDTMVEGIHFTTATMSPYQIGYKALAVNISDIAAMGGIPTFYLVSIAIPKCWDEQELLSIYDGMAMLANKYKMDLIGGDTVSTADCLTITVTVIGEIEKDKHLLRSNAKPGDIVFVTGTVGDSAAGLDVLLHNEDKVFSETEKILVYKHQFPQPRVEIGRMLAALPRVSLNDISDGIASEANEIAKASQVVFSIDEDCLPLSKAIREYNNSRSIEWALYGGEDFELIGTMPKSDWENIYKQCDEKGFIITKIGTVSEGPQKVLLNKKDKSYILDKKGYNHFKVETK</sequence>
<feature type="binding site" evidence="1">
    <location>
        <position position="28"/>
    </location>
    <ligand>
        <name>Mg(2+)</name>
        <dbReference type="ChEBI" id="CHEBI:18420"/>
        <label>3</label>
    </ligand>
</feature>
<comment type="miscellaneous">
    <text evidence="1">Reaction mechanism of ThiL seems to utilize a direct, inline transfer of the gamma-phosphate of ATP to TMP rather than a phosphorylated enzyme intermediate.</text>
</comment>
<dbReference type="PANTHER" id="PTHR30270:SF0">
    <property type="entry name" value="THIAMINE-MONOPHOSPHATE KINASE"/>
    <property type="match status" value="1"/>
</dbReference>
<keyword evidence="5" id="KW-1185">Reference proteome</keyword>
<dbReference type="SUPFAM" id="SSF56042">
    <property type="entry name" value="PurM C-terminal domain-like"/>
    <property type="match status" value="1"/>
</dbReference>
<feature type="binding site" evidence="1">
    <location>
        <position position="265"/>
    </location>
    <ligand>
        <name>substrate</name>
    </ligand>
</feature>
<feature type="binding site" evidence="1">
    <location>
        <position position="104"/>
    </location>
    <ligand>
        <name>ATP</name>
        <dbReference type="ChEBI" id="CHEBI:30616"/>
    </ligand>
</feature>
<dbReference type="InterPro" id="IPR010918">
    <property type="entry name" value="PurM-like_C_dom"/>
</dbReference>
<dbReference type="GO" id="GO:0005524">
    <property type="term" value="F:ATP binding"/>
    <property type="evidence" value="ECO:0007669"/>
    <property type="project" value="UniProtKB-UniRule"/>
</dbReference>
<name>A0AAW5EC22_9BACI</name>
<feature type="binding site" evidence="1">
    <location>
        <position position="74"/>
    </location>
    <ligand>
        <name>Mg(2+)</name>
        <dbReference type="ChEBI" id="CHEBI:18420"/>
        <label>3</label>
    </ligand>
</feature>
<feature type="domain" description="PurM-like N-terminal" evidence="2">
    <location>
        <begin position="26"/>
        <end position="140"/>
    </location>
</feature>
<comment type="similarity">
    <text evidence="1">Belongs to the thiamine-monophosphate kinase family.</text>
</comment>
<dbReference type="EC" id="2.7.4.16" evidence="1"/>
<evidence type="ECO:0000313" key="5">
    <source>
        <dbReference type="Proteomes" id="UP001431131"/>
    </source>
</evidence>
<feature type="binding site" evidence="1">
    <location>
        <position position="217"/>
    </location>
    <ligand>
        <name>ATP</name>
        <dbReference type="ChEBI" id="CHEBI:30616"/>
    </ligand>
</feature>
<feature type="binding site" evidence="1">
    <location>
        <position position="218"/>
    </location>
    <ligand>
        <name>Mg(2+)</name>
        <dbReference type="ChEBI" id="CHEBI:18420"/>
        <label>5</label>
    </ligand>
</feature>
<dbReference type="GO" id="GO:0009229">
    <property type="term" value="P:thiamine diphosphate biosynthetic process"/>
    <property type="evidence" value="ECO:0007669"/>
    <property type="project" value="UniProtKB-UniRule"/>
</dbReference>
<keyword evidence="1" id="KW-0067">ATP-binding</keyword>
<reference evidence="4" key="1">
    <citation type="submission" date="2022-02" db="EMBL/GenBank/DDBJ databases">
        <title>Fredinandcohnia quinoae sp. nov. isolated from Chenopodium quinoa seeds.</title>
        <authorList>
            <person name="Saati-Santamaria Z."/>
            <person name="Flores-Felix J.D."/>
            <person name="Igual J.M."/>
            <person name="Velazquez E."/>
            <person name="Garcia-Fraile P."/>
            <person name="Martinez-Molina E."/>
        </authorList>
    </citation>
    <scope>NUCLEOTIDE SEQUENCE</scope>
    <source>
        <strain evidence="4">SECRCQ15</strain>
    </source>
</reference>
<organism evidence="4 5">
    <name type="scientific">Fredinandcohnia quinoae</name>
    <dbReference type="NCBI Taxonomy" id="2918902"/>
    <lineage>
        <taxon>Bacteria</taxon>
        <taxon>Bacillati</taxon>
        <taxon>Bacillota</taxon>
        <taxon>Bacilli</taxon>
        <taxon>Bacillales</taxon>
        <taxon>Bacillaceae</taxon>
        <taxon>Fredinandcohnia</taxon>
    </lineage>
</organism>
<proteinExistence type="inferred from homology"/>
<dbReference type="PIRSF" id="PIRSF005303">
    <property type="entry name" value="Thiam_monoph_kin"/>
    <property type="match status" value="1"/>
</dbReference>
<feature type="binding site" evidence="1">
    <location>
        <position position="321"/>
    </location>
    <ligand>
        <name>substrate</name>
    </ligand>
</feature>
<dbReference type="InterPro" id="IPR036921">
    <property type="entry name" value="PurM-like_N_sf"/>
</dbReference>
<feature type="binding site" evidence="1">
    <location>
        <position position="74"/>
    </location>
    <ligand>
        <name>Mg(2+)</name>
        <dbReference type="ChEBI" id="CHEBI:18420"/>
        <label>2</label>
    </ligand>
</feature>
<evidence type="ECO:0000259" key="2">
    <source>
        <dbReference type="Pfam" id="PF00586"/>
    </source>
</evidence>
<dbReference type="Pfam" id="PF02769">
    <property type="entry name" value="AIRS_C"/>
    <property type="match status" value="1"/>
</dbReference>
<comment type="caution">
    <text evidence="1">Lacks conserved residue(s) required for the propagation of feature annotation.</text>
</comment>
<feature type="binding site" evidence="1">
    <location>
        <position position="74"/>
    </location>
    <ligand>
        <name>Mg(2+)</name>
        <dbReference type="ChEBI" id="CHEBI:18420"/>
        <label>4</label>
    </ligand>
</feature>
<evidence type="ECO:0000259" key="3">
    <source>
        <dbReference type="Pfam" id="PF02769"/>
    </source>
</evidence>
<dbReference type="SUPFAM" id="SSF55326">
    <property type="entry name" value="PurM N-terminal domain-like"/>
    <property type="match status" value="1"/>
</dbReference>
<feature type="binding site" evidence="1">
    <location>
        <position position="215"/>
    </location>
    <ligand>
        <name>Mg(2+)</name>
        <dbReference type="ChEBI" id="CHEBI:18420"/>
        <label>3</label>
    </ligand>
</feature>
<comment type="pathway">
    <text evidence="1">Cofactor biosynthesis; thiamine diphosphate biosynthesis; thiamine diphosphate from thiamine phosphate: step 1/1.</text>
</comment>
<dbReference type="EMBL" id="JAKTTI010000042">
    <property type="protein sequence ID" value="MCH1627442.1"/>
    <property type="molecule type" value="Genomic_DNA"/>
</dbReference>
<dbReference type="GO" id="GO:0000287">
    <property type="term" value="F:magnesium ion binding"/>
    <property type="evidence" value="ECO:0007669"/>
    <property type="project" value="UniProtKB-UniRule"/>
</dbReference>
<keyword evidence="1 4" id="KW-0418">Kinase</keyword>
<keyword evidence="1 4" id="KW-0808">Transferase</keyword>
<comment type="function">
    <text evidence="1">Catalyzes the ATP-dependent phosphorylation of thiamine-monophosphate (TMP) to form thiamine-pyrophosphate (TPP), the active form of vitamin B1.</text>
</comment>
<dbReference type="InterPro" id="IPR036676">
    <property type="entry name" value="PurM-like_C_sf"/>
</dbReference>
<feature type="binding site" evidence="1">
    <location>
        <position position="148"/>
    </location>
    <ligand>
        <name>ATP</name>
        <dbReference type="ChEBI" id="CHEBI:30616"/>
    </ligand>
</feature>
<dbReference type="Gene3D" id="3.90.650.10">
    <property type="entry name" value="PurM-like C-terminal domain"/>
    <property type="match status" value="1"/>
</dbReference>
<feature type="domain" description="PurM-like C-terminal" evidence="3">
    <location>
        <begin position="152"/>
        <end position="304"/>
    </location>
</feature>
<accession>A0AAW5EC22</accession>
<keyword evidence="1" id="KW-0460">Magnesium</keyword>
<comment type="catalytic activity">
    <reaction evidence="1">
        <text>thiamine phosphate + ATP = thiamine diphosphate + ADP</text>
        <dbReference type="Rhea" id="RHEA:15913"/>
        <dbReference type="ChEBI" id="CHEBI:30616"/>
        <dbReference type="ChEBI" id="CHEBI:37575"/>
        <dbReference type="ChEBI" id="CHEBI:58937"/>
        <dbReference type="ChEBI" id="CHEBI:456216"/>
        <dbReference type="EC" id="2.7.4.16"/>
    </reaction>
</comment>
<dbReference type="Pfam" id="PF00586">
    <property type="entry name" value="AIRS"/>
    <property type="match status" value="1"/>
</dbReference>
<dbReference type="GO" id="GO:0009228">
    <property type="term" value="P:thiamine biosynthetic process"/>
    <property type="evidence" value="ECO:0007669"/>
    <property type="project" value="UniProtKB-KW"/>
</dbReference>
<dbReference type="InterPro" id="IPR016188">
    <property type="entry name" value="PurM-like_N"/>
</dbReference>
<dbReference type="CDD" id="cd02194">
    <property type="entry name" value="ThiL"/>
    <property type="match status" value="1"/>
</dbReference>
<feature type="binding site" evidence="1">
    <location>
        <position position="28"/>
    </location>
    <ligand>
        <name>Mg(2+)</name>
        <dbReference type="ChEBI" id="CHEBI:18420"/>
        <label>4</label>
    </ligand>
</feature>
<feature type="binding site" evidence="1">
    <location>
        <position position="45"/>
    </location>
    <ligand>
        <name>Mg(2+)</name>
        <dbReference type="ChEBI" id="CHEBI:18420"/>
        <label>1</label>
    </ligand>
</feature>
<keyword evidence="1" id="KW-0479">Metal-binding</keyword>
<dbReference type="GO" id="GO:0009030">
    <property type="term" value="F:thiamine-phosphate kinase activity"/>
    <property type="evidence" value="ECO:0007669"/>
    <property type="project" value="UniProtKB-UniRule"/>
</dbReference>
<gene>
    <name evidence="1" type="primary">thiL</name>
    <name evidence="4" type="ORF">MJG50_19070</name>
</gene>
<feature type="binding site" evidence="1">
    <location>
        <position position="45"/>
    </location>
    <ligand>
        <name>Mg(2+)</name>
        <dbReference type="ChEBI" id="CHEBI:18420"/>
        <label>2</label>
    </ligand>
</feature>
<keyword evidence="1" id="KW-0784">Thiamine biosynthesis</keyword>
<dbReference type="HAMAP" id="MF_02128">
    <property type="entry name" value="TMP_kinase"/>
    <property type="match status" value="1"/>
</dbReference>
<feature type="binding site" evidence="1">
    <location>
        <position position="122"/>
    </location>
    <ligand>
        <name>Mg(2+)</name>
        <dbReference type="ChEBI" id="CHEBI:18420"/>
        <label>1</label>
    </ligand>
</feature>
<evidence type="ECO:0000313" key="4">
    <source>
        <dbReference type="EMBL" id="MCH1627442.1"/>
    </source>
</evidence>
<evidence type="ECO:0000256" key="1">
    <source>
        <dbReference type="HAMAP-Rule" id="MF_02128"/>
    </source>
</evidence>
<dbReference type="Proteomes" id="UP001431131">
    <property type="component" value="Unassembled WGS sequence"/>
</dbReference>
<keyword evidence="1" id="KW-0547">Nucleotide-binding</keyword>
<dbReference type="PANTHER" id="PTHR30270">
    <property type="entry name" value="THIAMINE-MONOPHOSPHATE KINASE"/>
    <property type="match status" value="1"/>
</dbReference>
<dbReference type="InterPro" id="IPR006283">
    <property type="entry name" value="ThiL-like"/>
</dbReference>
<protein>
    <recommendedName>
        <fullName evidence="1">Thiamine-monophosphate kinase</fullName>
        <shortName evidence="1">TMP kinase</shortName>
        <shortName evidence="1">Thiamine-phosphate kinase</shortName>
        <ecNumber evidence="1">2.7.4.16</ecNumber>
    </recommendedName>
</protein>
<comment type="caution">
    <text evidence="4">The sequence shown here is derived from an EMBL/GenBank/DDBJ whole genome shotgun (WGS) entry which is preliminary data.</text>
</comment>
<dbReference type="NCBIfam" id="TIGR01379">
    <property type="entry name" value="thiL"/>
    <property type="match status" value="1"/>
</dbReference>
<dbReference type="Gene3D" id="3.30.1330.10">
    <property type="entry name" value="PurM-like, N-terminal domain"/>
    <property type="match status" value="1"/>
</dbReference>